<evidence type="ECO:0000256" key="1">
    <source>
        <dbReference type="SAM" id="MobiDB-lite"/>
    </source>
</evidence>
<dbReference type="PANTHER" id="PTHR21574:SF0">
    <property type="entry name" value="CENTROSOMAL PROTEIN OF 120 KDA"/>
    <property type="match status" value="1"/>
</dbReference>
<gene>
    <name evidence="2" type="ORF">XENORESO_004817</name>
</gene>
<comment type="caution">
    <text evidence="2">The sequence shown here is derived from an EMBL/GenBank/DDBJ whole genome shotgun (WGS) entry which is preliminary data.</text>
</comment>
<feature type="compositionally biased region" description="Basic and acidic residues" evidence="1">
    <location>
        <begin position="24"/>
        <end position="52"/>
    </location>
</feature>
<keyword evidence="3" id="KW-1185">Reference proteome</keyword>
<evidence type="ECO:0000313" key="2">
    <source>
        <dbReference type="EMBL" id="MEQ2269453.1"/>
    </source>
</evidence>
<dbReference type="InterPro" id="IPR039893">
    <property type="entry name" value="CEP120-like"/>
</dbReference>
<name>A0ABV0WKR8_9TELE</name>
<reference evidence="2 3" key="1">
    <citation type="submission" date="2021-06" db="EMBL/GenBank/DDBJ databases">
        <authorList>
            <person name="Palmer J.M."/>
        </authorList>
    </citation>
    <scope>NUCLEOTIDE SEQUENCE [LARGE SCALE GENOMIC DNA]</scope>
    <source>
        <strain evidence="2 3">XR_2019</strain>
        <tissue evidence="2">Muscle</tissue>
    </source>
</reference>
<dbReference type="Proteomes" id="UP001444071">
    <property type="component" value="Unassembled WGS sequence"/>
</dbReference>
<dbReference type="PANTHER" id="PTHR21574">
    <property type="entry name" value="CENTROSOMAL PROTEIN OF 120 KDA"/>
    <property type="match status" value="1"/>
</dbReference>
<dbReference type="EMBL" id="JAHRIM010051896">
    <property type="protein sequence ID" value="MEQ2269453.1"/>
    <property type="molecule type" value="Genomic_DNA"/>
</dbReference>
<protein>
    <submittedName>
        <fullName evidence="2">Uncharacterized protein</fullName>
    </submittedName>
</protein>
<organism evidence="2 3">
    <name type="scientific">Xenotaenia resolanae</name>
    <dbReference type="NCBI Taxonomy" id="208358"/>
    <lineage>
        <taxon>Eukaryota</taxon>
        <taxon>Metazoa</taxon>
        <taxon>Chordata</taxon>
        <taxon>Craniata</taxon>
        <taxon>Vertebrata</taxon>
        <taxon>Euteleostomi</taxon>
        <taxon>Actinopterygii</taxon>
        <taxon>Neopterygii</taxon>
        <taxon>Teleostei</taxon>
        <taxon>Neoteleostei</taxon>
        <taxon>Acanthomorphata</taxon>
        <taxon>Ovalentaria</taxon>
        <taxon>Atherinomorphae</taxon>
        <taxon>Cyprinodontiformes</taxon>
        <taxon>Goodeidae</taxon>
        <taxon>Xenotaenia</taxon>
    </lineage>
</organism>
<accession>A0ABV0WKR8</accession>
<proteinExistence type="predicted"/>
<sequence length="114" mass="13446">MARLKKQQAELEAMRLRYLATEEKEAVRQDRQELDDIRNELNRLKKQEEERLGPAPAEPDSAPSLNLNESAEEHLSRLLEERDTLLRTGVYTHEDRIIAELNRQIQEAMRDRKP</sequence>
<feature type="region of interest" description="Disordered" evidence="1">
    <location>
        <begin position="24"/>
        <end position="74"/>
    </location>
</feature>
<evidence type="ECO:0000313" key="3">
    <source>
        <dbReference type="Proteomes" id="UP001444071"/>
    </source>
</evidence>